<reference evidence="1 2" key="1">
    <citation type="submission" date="2023-06" db="EMBL/GenBank/DDBJ databases">
        <authorList>
            <person name="Yushchuk O."/>
            <person name="Binda E."/>
            <person name="Ruckert-Reed C."/>
            <person name="Fedorenko V."/>
            <person name="Kalinowski J."/>
            <person name="Marinelli F."/>
        </authorList>
    </citation>
    <scope>NUCLEOTIDE SEQUENCE [LARGE SCALE GENOMIC DNA]</scope>
    <source>
        <strain evidence="1 2">NRRL 3884</strain>
    </source>
</reference>
<dbReference type="EMBL" id="CP126980">
    <property type="protein sequence ID" value="WIM92763.1"/>
    <property type="molecule type" value="Genomic_DNA"/>
</dbReference>
<gene>
    <name evidence="1" type="ORF">ACTOB_004718</name>
</gene>
<evidence type="ECO:0000313" key="2">
    <source>
        <dbReference type="Proteomes" id="UP001240150"/>
    </source>
</evidence>
<dbReference type="Proteomes" id="UP001240150">
    <property type="component" value="Chromosome"/>
</dbReference>
<keyword evidence="2" id="KW-1185">Reference proteome</keyword>
<dbReference type="RefSeq" id="WP_284913970.1">
    <property type="nucleotide sequence ID" value="NZ_CP126980.1"/>
</dbReference>
<accession>A0ABY8W6W0</accession>
<protein>
    <recommendedName>
        <fullName evidence="3">SMI1/KNR4 family protein</fullName>
    </recommendedName>
</protein>
<evidence type="ECO:0008006" key="3">
    <source>
        <dbReference type="Google" id="ProtNLM"/>
    </source>
</evidence>
<organism evidence="1 2">
    <name type="scientific">Actinoplanes oblitus</name>
    <dbReference type="NCBI Taxonomy" id="3040509"/>
    <lineage>
        <taxon>Bacteria</taxon>
        <taxon>Bacillati</taxon>
        <taxon>Actinomycetota</taxon>
        <taxon>Actinomycetes</taxon>
        <taxon>Micromonosporales</taxon>
        <taxon>Micromonosporaceae</taxon>
        <taxon>Actinoplanes</taxon>
    </lineage>
</organism>
<sequence>MPGVGWLLDVPHDRVAALRGFLTGWYADVPEREPDGEPSIELPEPLRVFYELAARRPIVYGSQDEIRRPDELAYDEDFGGVPIAEESQGVWTRVITLGADDPLVYDDAEPLCGFLLQFALIDAAISAPYAGQAELTEAECDRFVERLIPVPLAPARLPADPTRIYVAPGLVAIVFPTGDRIGPTVGSRWRSALHELREPGFDWASFDG</sequence>
<name>A0ABY8W6W0_9ACTN</name>
<proteinExistence type="predicted"/>
<evidence type="ECO:0000313" key="1">
    <source>
        <dbReference type="EMBL" id="WIM92763.1"/>
    </source>
</evidence>